<evidence type="ECO:0000259" key="2">
    <source>
        <dbReference type="Pfam" id="PF05193"/>
    </source>
</evidence>
<protein>
    <recommendedName>
        <fullName evidence="2">Peptidase M16 C-terminal domain-containing protein</fullName>
    </recommendedName>
</protein>
<dbReference type="PANTHER" id="PTHR11851">
    <property type="entry name" value="METALLOPROTEASE"/>
    <property type="match status" value="1"/>
</dbReference>
<evidence type="ECO:0000256" key="1">
    <source>
        <dbReference type="ARBA" id="ARBA00007261"/>
    </source>
</evidence>
<comment type="similarity">
    <text evidence="1">Belongs to the peptidase M16 family.</text>
</comment>
<reference evidence="3" key="1">
    <citation type="journal article" date="2014" name="Front. Microbiol.">
        <title>High frequency of phylogenetically diverse reductive dehalogenase-homologous genes in deep subseafloor sedimentary metagenomes.</title>
        <authorList>
            <person name="Kawai M."/>
            <person name="Futagami T."/>
            <person name="Toyoda A."/>
            <person name="Takaki Y."/>
            <person name="Nishi S."/>
            <person name="Hori S."/>
            <person name="Arai W."/>
            <person name="Tsubouchi T."/>
            <person name="Morono Y."/>
            <person name="Uchiyama I."/>
            <person name="Ito T."/>
            <person name="Fujiyama A."/>
            <person name="Inagaki F."/>
            <person name="Takami H."/>
        </authorList>
    </citation>
    <scope>NUCLEOTIDE SEQUENCE</scope>
    <source>
        <strain evidence="3">Expedition CK06-06</strain>
    </source>
</reference>
<evidence type="ECO:0000313" key="3">
    <source>
        <dbReference type="EMBL" id="GAG69992.1"/>
    </source>
</evidence>
<dbReference type="EMBL" id="BART01004363">
    <property type="protein sequence ID" value="GAG69992.1"/>
    <property type="molecule type" value="Genomic_DNA"/>
</dbReference>
<accession>X1AKB9</accession>
<sequence>VLDGHPLSLPILGTNNSLKNIKKSAILDYFKEKFGIGGIVISAAGNIKHKDLIDKIKKNISGMENRKYINDFTGQEPPENGRVKKIHDSKTSSVHMCFGGLGCRRDSEDKYPISLFTNLFGGSMSSRLVQKIREEEGLAYSIFSSNVQYLDTGVTIIYSASSPKNADRILKLIKDEIVDIKRRRVNEVELERAKENLKGNIVLSVEDMSSRMFRLGKGLLFNKKVLTINQILKKIDKVKQNDLNNIVDKYFKLDKMSLVALGRLNKGRLL</sequence>
<comment type="caution">
    <text evidence="3">The sequence shown here is derived from an EMBL/GenBank/DDBJ whole genome shotgun (WGS) entry which is preliminary data.</text>
</comment>
<dbReference type="PANTHER" id="PTHR11851:SF49">
    <property type="entry name" value="MITOCHONDRIAL-PROCESSING PEPTIDASE SUBUNIT ALPHA"/>
    <property type="match status" value="1"/>
</dbReference>
<dbReference type="SUPFAM" id="SSF63411">
    <property type="entry name" value="LuxS/MPP-like metallohydrolase"/>
    <property type="match status" value="2"/>
</dbReference>
<feature type="non-terminal residue" evidence="3">
    <location>
        <position position="1"/>
    </location>
</feature>
<dbReference type="InterPro" id="IPR050361">
    <property type="entry name" value="MPP/UQCRC_Complex"/>
</dbReference>
<dbReference type="InterPro" id="IPR007863">
    <property type="entry name" value="Peptidase_M16_C"/>
</dbReference>
<dbReference type="GO" id="GO:0046872">
    <property type="term" value="F:metal ion binding"/>
    <property type="evidence" value="ECO:0007669"/>
    <property type="project" value="InterPro"/>
</dbReference>
<gene>
    <name evidence="3" type="ORF">S01H4_11018</name>
</gene>
<feature type="domain" description="Peptidase M16 C-terminal" evidence="2">
    <location>
        <begin position="21"/>
        <end position="197"/>
    </location>
</feature>
<dbReference type="Pfam" id="PF05193">
    <property type="entry name" value="Peptidase_M16_C"/>
    <property type="match status" value="1"/>
</dbReference>
<name>X1AKB9_9ZZZZ</name>
<dbReference type="Gene3D" id="3.30.830.10">
    <property type="entry name" value="Metalloenzyme, LuxS/M16 peptidase-like"/>
    <property type="match status" value="2"/>
</dbReference>
<dbReference type="AlphaFoldDB" id="X1AKB9"/>
<organism evidence="3">
    <name type="scientific">marine sediment metagenome</name>
    <dbReference type="NCBI Taxonomy" id="412755"/>
    <lineage>
        <taxon>unclassified sequences</taxon>
        <taxon>metagenomes</taxon>
        <taxon>ecological metagenomes</taxon>
    </lineage>
</organism>
<dbReference type="InterPro" id="IPR011249">
    <property type="entry name" value="Metalloenz_LuxS/M16"/>
</dbReference>
<proteinExistence type="inferred from homology"/>